<dbReference type="Pfam" id="PF03754">
    <property type="entry name" value="At2g31720-like"/>
    <property type="match status" value="1"/>
</dbReference>
<evidence type="ECO:0000313" key="8">
    <source>
        <dbReference type="Proteomes" id="UP001634007"/>
    </source>
</evidence>
<dbReference type="EMBL" id="JBJKBG010000002">
    <property type="protein sequence ID" value="KAL3748777.1"/>
    <property type="molecule type" value="Genomic_DNA"/>
</dbReference>
<evidence type="ECO:0000256" key="5">
    <source>
        <dbReference type="ARBA" id="ARBA00023242"/>
    </source>
</evidence>
<name>A0ABD3LBI0_EUCGL</name>
<comment type="caution">
    <text evidence="7">The sequence shown here is derived from an EMBL/GenBank/DDBJ whole genome shotgun (WGS) entry which is preliminary data.</text>
</comment>
<dbReference type="InterPro" id="IPR005508">
    <property type="entry name" value="At2g31720-like"/>
</dbReference>
<dbReference type="EMBL" id="JBJKBG010000002">
    <property type="protein sequence ID" value="KAL3748782.1"/>
    <property type="molecule type" value="Genomic_DNA"/>
</dbReference>
<protein>
    <recommendedName>
        <fullName evidence="9">B3 domain-containing protein</fullName>
    </recommendedName>
</protein>
<keyword evidence="5" id="KW-0539">Nucleus</keyword>
<gene>
    <name evidence="6" type="ORF">ACJRO7_009933</name>
    <name evidence="7" type="ORF">ACJRO7_009938</name>
</gene>
<evidence type="ECO:0008006" key="9">
    <source>
        <dbReference type="Google" id="ProtNLM"/>
    </source>
</evidence>
<accession>A0ABD3LBI0</accession>
<organism evidence="7 8">
    <name type="scientific">Eucalyptus globulus</name>
    <name type="common">Tasmanian blue gum</name>
    <dbReference type="NCBI Taxonomy" id="34317"/>
    <lineage>
        <taxon>Eukaryota</taxon>
        <taxon>Viridiplantae</taxon>
        <taxon>Streptophyta</taxon>
        <taxon>Embryophyta</taxon>
        <taxon>Tracheophyta</taxon>
        <taxon>Spermatophyta</taxon>
        <taxon>Magnoliopsida</taxon>
        <taxon>eudicotyledons</taxon>
        <taxon>Gunneridae</taxon>
        <taxon>Pentapetalae</taxon>
        <taxon>rosids</taxon>
        <taxon>malvids</taxon>
        <taxon>Myrtales</taxon>
        <taxon>Myrtaceae</taxon>
        <taxon>Myrtoideae</taxon>
        <taxon>Eucalypteae</taxon>
        <taxon>Eucalyptus</taxon>
    </lineage>
</organism>
<proteinExistence type="predicted"/>
<evidence type="ECO:0000313" key="7">
    <source>
        <dbReference type="EMBL" id="KAL3748782.1"/>
    </source>
</evidence>
<dbReference type="PANTHER" id="PTHR31541">
    <property type="entry name" value="B3 DOMAIN PLANT PROTEIN-RELATED"/>
    <property type="match status" value="1"/>
</dbReference>
<keyword evidence="4" id="KW-0804">Transcription</keyword>
<dbReference type="Proteomes" id="UP001634007">
    <property type="component" value="Unassembled WGS sequence"/>
</dbReference>
<keyword evidence="2" id="KW-0805">Transcription regulation</keyword>
<evidence type="ECO:0000256" key="3">
    <source>
        <dbReference type="ARBA" id="ARBA00023125"/>
    </source>
</evidence>
<dbReference type="Gene3D" id="2.40.330.10">
    <property type="entry name" value="DNA-binding pseudobarrel domain"/>
    <property type="match status" value="1"/>
</dbReference>
<evidence type="ECO:0000256" key="2">
    <source>
        <dbReference type="ARBA" id="ARBA00023015"/>
    </source>
</evidence>
<keyword evidence="3" id="KW-0238">DNA-binding</keyword>
<evidence type="ECO:0000256" key="4">
    <source>
        <dbReference type="ARBA" id="ARBA00023163"/>
    </source>
</evidence>
<dbReference type="GO" id="GO:0003677">
    <property type="term" value="F:DNA binding"/>
    <property type="evidence" value="ECO:0007669"/>
    <property type="project" value="UniProtKB-KW"/>
</dbReference>
<reference evidence="7 8" key="1">
    <citation type="submission" date="2024-11" db="EMBL/GenBank/DDBJ databases">
        <title>Chromosome-level genome assembly of Eucalyptus globulus Labill. provides insights into its genome evolution.</title>
        <authorList>
            <person name="Li X."/>
        </authorList>
    </citation>
    <scope>NUCLEOTIDE SEQUENCE [LARGE SCALE GENOMIC DNA]</scope>
    <source>
        <strain evidence="7">CL2024</strain>
        <tissue evidence="7">Fresh tender leaves</tissue>
    </source>
</reference>
<dbReference type="PANTHER" id="PTHR31541:SF25">
    <property type="entry name" value="GAMMA-GLIADIN B"/>
    <property type="match status" value="1"/>
</dbReference>
<comment type="subcellular location">
    <subcellularLocation>
        <location evidence="1">Nucleus</location>
    </subcellularLocation>
</comment>
<sequence>MGEREMEIDWSSFHVLAKTSHLVHEGLLSLSPRAQTRPTELPQIFWNKILEMHGLGVMFVLEKRLCATDLKRRNGWLSIPRGQIRANFLTSGEIQALDNREDITVSLIEPCLEVRHGLQLKKWNNKSNHFSYVLTKEWTAVTPPSAGNRLRKGGLVRLWSFRANGDLCFCLVNVEAPPSAIENMANHE</sequence>
<dbReference type="SUPFAM" id="SSF101936">
    <property type="entry name" value="DNA-binding pseudobarrel domain"/>
    <property type="match status" value="1"/>
</dbReference>
<evidence type="ECO:0000256" key="1">
    <source>
        <dbReference type="ARBA" id="ARBA00004123"/>
    </source>
</evidence>
<dbReference type="AlphaFoldDB" id="A0ABD3LBI0"/>
<evidence type="ECO:0000313" key="6">
    <source>
        <dbReference type="EMBL" id="KAL3748777.1"/>
    </source>
</evidence>
<dbReference type="InterPro" id="IPR015300">
    <property type="entry name" value="DNA-bd_pseudobarrel_sf"/>
</dbReference>
<keyword evidence="8" id="KW-1185">Reference proteome</keyword>
<dbReference type="GO" id="GO:0005634">
    <property type="term" value="C:nucleus"/>
    <property type="evidence" value="ECO:0007669"/>
    <property type="project" value="UniProtKB-SubCell"/>
</dbReference>